<sequence length="232" mass="24921">METLTMKGGKPNLVINGVSTASGGNYGEVKIDGVGTVEGNVSAEFIDANGMTKIRGSLMANQLDFDGMVRVDGDIIAKNSVIDGYVTVKGSIKAEQFAINGVLNVTGECEFESLEATGAFDFKGFVNAGNMNVLLQGRGKATDIGVESITVRKIKRSAWSKLWTWAVPKFIPELHVGSIEGDNVDIEYTEAEVVRGNRVYIGKGCRVGLVEYRTELKKHPQAKIGKEAKSGE</sequence>
<evidence type="ECO:0000313" key="2">
    <source>
        <dbReference type="Proteomes" id="UP001596113"/>
    </source>
</evidence>
<dbReference type="EMBL" id="JBHSMI010000019">
    <property type="protein sequence ID" value="MFC5402996.1"/>
    <property type="molecule type" value="Genomic_DNA"/>
</dbReference>
<dbReference type="Proteomes" id="UP001596113">
    <property type="component" value="Unassembled WGS sequence"/>
</dbReference>
<reference evidence="2" key="1">
    <citation type="journal article" date="2019" name="Int. J. Syst. Evol. Microbiol.">
        <title>The Global Catalogue of Microorganisms (GCM) 10K type strain sequencing project: providing services to taxonomists for standard genome sequencing and annotation.</title>
        <authorList>
            <consortium name="The Broad Institute Genomics Platform"/>
            <consortium name="The Broad Institute Genome Sequencing Center for Infectious Disease"/>
            <person name="Wu L."/>
            <person name="Ma J."/>
        </authorList>
    </citation>
    <scope>NUCLEOTIDE SEQUENCE [LARGE SCALE GENOMIC DNA]</scope>
    <source>
        <strain evidence="2">CGMCC 1.18575</strain>
    </source>
</reference>
<evidence type="ECO:0008006" key="3">
    <source>
        <dbReference type="Google" id="ProtNLM"/>
    </source>
</evidence>
<evidence type="ECO:0000313" key="1">
    <source>
        <dbReference type="EMBL" id="MFC5402996.1"/>
    </source>
</evidence>
<dbReference type="RefSeq" id="WP_378131952.1">
    <property type="nucleotide sequence ID" value="NZ_JBHSMI010000019.1"/>
</dbReference>
<organism evidence="1 2">
    <name type="scientific">Cohnella soli</name>
    <dbReference type="NCBI Taxonomy" id="425005"/>
    <lineage>
        <taxon>Bacteria</taxon>
        <taxon>Bacillati</taxon>
        <taxon>Bacillota</taxon>
        <taxon>Bacilli</taxon>
        <taxon>Bacillales</taxon>
        <taxon>Paenibacillaceae</taxon>
        <taxon>Cohnella</taxon>
    </lineage>
</organism>
<gene>
    <name evidence="1" type="ORF">ACFPOF_09590</name>
</gene>
<proteinExistence type="predicted"/>
<keyword evidence="2" id="KW-1185">Reference proteome</keyword>
<protein>
    <recommendedName>
        <fullName evidence="3">Polymer-forming cytoskeletal protein</fullName>
    </recommendedName>
</protein>
<name>A0ABW0HPK4_9BACL</name>
<comment type="caution">
    <text evidence="1">The sequence shown here is derived from an EMBL/GenBank/DDBJ whole genome shotgun (WGS) entry which is preliminary data.</text>
</comment>
<accession>A0ABW0HPK4</accession>